<dbReference type="InterPro" id="IPR029060">
    <property type="entry name" value="PIN-like_dom_sf"/>
</dbReference>
<evidence type="ECO:0000313" key="2">
    <source>
        <dbReference type="EMBL" id="KAB0676690.1"/>
    </source>
</evidence>
<dbReference type="AlphaFoldDB" id="A0A7V7PKV7"/>
<dbReference type="Proteomes" id="UP000432089">
    <property type="component" value="Unassembled WGS sequence"/>
</dbReference>
<organism evidence="2 3">
    <name type="scientific">Plantimonas leprariae</name>
    <dbReference type="NCBI Taxonomy" id="2615207"/>
    <lineage>
        <taxon>Bacteria</taxon>
        <taxon>Pseudomonadati</taxon>
        <taxon>Pseudomonadota</taxon>
        <taxon>Alphaproteobacteria</taxon>
        <taxon>Hyphomicrobiales</taxon>
        <taxon>Aurantimonadaceae</taxon>
        <taxon>Plantimonas</taxon>
    </lineage>
</organism>
<dbReference type="PANTHER" id="PTHR36173">
    <property type="entry name" value="RIBONUCLEASE VAPC16-RELATED"/>
    <property type="match status" value="1"/>
</dbReference>
<dbReference type="InterPro" id="IPR041705">
    <property type="entry name" value="PIN_Sll0205"/>
</dbReference>
<dbReference type="InterPro" id="IPR002716">
    <property type="entry name" value="PIN_dom"/>
</dbReference>
<dbReference type="SUPFAM" id="SSF88723">
    <property type="entry name" value="PIN domain-like"/>
    <property type="match status" value="1"/>
</dbReference>
<name>A0A7V7PKV7_9HYPH</name>
<dbReference type="PANTHER" id="PTHR36173:SF2">
    <property type="entry name" value="RIBONUCLEASE VAPC16"/>
    <property type="match status" value="1"/>
</dbReference>
<dbReference type="Gene3D" id="3.40.50.1010">
    <property type="entry name" value="5'-nuclease"/>
    <property type="match status" value="1"/>
</dbReference>
<dbReference type="CDD" id="cd09872">
    <property type="entry name" value="PIN_Sll0205-like"/>
    <property type="match status" value="1"/>
</dbReference>
<feature type="domain" description="PIN" evidence="1">
    <location>
        <begin position="4"/>
        <end position="123"/>
    </location>
</feature>
<evidence type="ECO:0000313" key="3">
    <source>
        <dbReference type="Proteomes" id="UP000432089"/>
    </source>
</evidence>
<dbReference type="Pfam" id="PF01850">
    <property type="entry name" value="PIN"/>
    <property type="match status" value="1"/>
</dbReference>
<gene>
    <name evidence="2" type="ORF">F6X38_20520</name>
</gene>
<keyword evidence="3" id="KW-1185">Reference proteome</keyword>
<sequence length="128" mass="14571">MKLLLDTHVLVWWLYKPELLSVPARKAINSGDNRLFVSAVSAYEIAAKHRLGKWPEVAELTREFDDILVSQSITSVPIASHQARMAALFHAEHRDPFDRLLAAQALSEEFHLITRDPVFAHFGVLTIW</sequence>
<comment type="caution">
    <text evidence="2">The sequence shown here is derived from an EMBL/GenBank/DDBJ whole genome shotgun (WGS) entry which is preliminary data.</text>
</comment>
<protein>
    <submittedName>
        <fullName evidence="2">Type II toxin-antitoxin system VapC family toxin</fullName>
    </submittedName>
</protein>
<accession>A0A7V7PKV7</accession>
<evidence type="ECO:0000259" key="1">
    <source>
        <dbReference type="Pfam" id="PF01850"/>
    </source>
</evidence>
<dbReference type="InterPro" id="IPR052919">
    <property type="entry name" value="TA_system_RNase"/>
</dbReference>
<proteinExistence type="predicted"/>
<reference evidence="2 3" key="1">
    <citation type="submission" date="2019-09" db="EMBL/GenBank/DDBJ databases">
        <title>YIM 132180 draft genome.</title>
        <authorList>
            <person name="Zhang K."/>
        </authorList>
    </citation>
    <scope>NUCLEOTIDE SEQUENCE [LARGE SCALE GENOMIC DNA]</scope>
    <source>
        <strain evidence="2 3">YIM 132180</strain>
    </source>
</reference>
<dbReference type="EMBL" id="VZDO01000021">
    <property type="protein sequence ID" value="KAB0676690.1"/>
    <property type="molecule type" value="Genomic_DNA"/>
</dbReference>